<feature type="transmembrane region" description="Helical" evidence="6">
    <location>
        <begin position="336"/>
        <end position="354"/>
    </location>
</feature>
<dbReference type="SUPFAM" id="SSF56281">
    <property type="entry name" value="Metallo-hydrolase/oxidoreductase"/>
    <property type="match status" value="1"/>
</dbReference>
<dbReference type="InterPro" id="IPR025405">
    <property type="entry name" value="DUF4131"/>
</dbReference>
<dbReference type="EMBL" id="CP012365">
    <property type="protein sequence ID" value="AKX58892.1"/>
    <property type="molecule type" value="Genomic_DNA"/>
</dbReference>
<feature type="transmembrane region" description="Helical" evidence="6">
    <location>
        <begin position="266"/>
        <end position="290"/>
    </location>
</feature>
<evidence type="ECO:0000256" key="1">
    <source>
        <dbReference type="ARBA" id="ARBA00004651"/>
    </source>
</evidence>
<feature type="transmembrane region" description="Helical" evidence="6">
    <location>
        <begin position="239"/>
        <end position="260"/>
    </location>
</feature>
<dbReference type="Gene3D" id="3.60.15.10">
    <property type="entry name" value="Ribonuclease Z/Hydroxyacylglutathione hydrolase-like"/>
    <property type="match status" value="1"/>
</dbReference>
<keyword evidence="9" id="KW-1185">Reference proteome</keyword>
<organism evidence="8 9">
    <name type="scientific">Thiopseudomonas alkaliphila</name>
    <dbReference type="NCBI Taxonomy" id="1697053"/>
    <lineage>
        <taxon>Bacteria</taxon>
        <taxon>Pseudomonadati</taxon>
        <taxon>Pseudomonadota</taxon>
        <taxon>Gammaproteobacteria</taxon>
        <taxon>Pseudomonadales</taxon>
        <taxon>Pseudomonadaceae</taxon>
        <taxon>Thiopseudomonas</taxon>
    </lineage>
</organism>
<gene>
    <name evidence="8" type="ORF">AKN88_02285</name>
</gene>
<dbReference type="InterPro" id="IPR001279">
    <property type="entry name" value="Metallo-B-lactamas"/>
</dbReference>
<keyword evidence="4 6" id="KW-1133">Transmembrane helix</keyword>
<dbReference type="InterPro" id="IPR004477">
    <property type="entry name" value="ComEC_N"/>
</dbReference>
<dbReference type="InterPro" id="IPR052159">
    <property type="entry name" value="Competence_DNA_uptake"/>
</dbReference>
<sequence>MGYFLFAWVLGIISALYWPIMDNWLLFSIVVLGIVGYWLSNKLVFLLLVTAVAGLSWAQLNIQQTLADQLSAEFDGRTLWLEGVVSGLPSTVPAGKQQMTRFELLQAQSRRGPLPQKLRLAWYSAPELEPGQRWRLAVSLKAPYGLKNAGLFDYEKWLFAQGIGATGTVKQGQLLSQQANYHRWRLQIQQALKSHLSANYSDAVLALILGDGAALNREQWSTLRATGTIHLMVISGQHISLVAGLIYGLLFTLGRLGYWFSGRLGLSLTCLLTAIAILAYAALAGFGVPVQRACIMSLTVLLWRWQYQQLTVYLPLLLALAVITGLEPLVIYQSGFWLSFSAVAILAWCFSYRLRLTRSWRGLIRAQLIVSLGLFVVLITQGLPQSLVSPIANLLAIPVVSLWILPIALLATGFLVFGITVIAEPLLRVAQISLDSLLLGLDFLAQWNLLWSPLLIEHRPLLLSITLLLTIALLSPRGLFYKSGLSLVVLPVLVNQPPSLPMGMLKMTVMDVGQGQAILLQTKHKAMLYDAGPAMGGTNLGETIVLPSLQLRGIRGLDLLLISHQDLDHSGGAVVLKERLPITQVINGEPQLGEEACQAQQWEWDQVYFSVWQAPQASNSNERSCVLLVKTQEQALLILGDAGIKEEQLWLQAHPKQPIDWLVLGHHGSKTSSGKDFLKQLKVRNVIISRGKYNSYNHPHPEVLKSLDELALKVYDTAIHGAIEVTLAKEAAVKPRRLASLVSLPNMQ</sequence>
<feature type="transmembrane region" description="Helical" evidence="6">
    <location>
        <begin position="395"/>
        <end position="417"/>
    </location>
</feature>
<reference evidence="8 9" key="1">
    <citation type="journal article" date="2015" name="Genome Announc.">
        <title>Genome Sequences of Oblitimonas alkaliphila gen. nov. sp. nov. (Proposed), a Novel Bacterium of the Pseudomonadaceae Family.</title>
        <authorList>
            <person name="Lauer A.C."/>
            <person name="Nicholson A.C."/>
            <person name="Humrighouse B.W."/>
            <person name="Emery B."/>
            <person name="Drobish A."/>
            <person name="Juieng P."/>
            <person name="Loparev V."/>
            <person name="McQuiston J.R."/>
        </authorList>
    </citation>
    <scope>NUCLEOTIDE SEQUENCE [LARGE SCALE GENOMIC DNA]</scope>
    <source>
        <strain evidence="8 9">E5571</strain>
    </source>
</reference>
<protein>
    <recommendedName>
        <fullName evidence="7">Metallo-beta-lactamase domain-containing protein</fullName>
    </recommendedName>
</protein>
<dbReference type="GO" id="GO:0030420">
    <property type="term" value="P:establishment of competence for transformation"/>
    <property type="evidence" value="ECO:0007669"/>
    <property type="project" value="InterPro"/>
</dbReference>
<keyword evidence="3 6" id="KW-0812">Transmembrane</keyword>
<evidence type="ECO:0000259" key="7">
    <source>
        <dbReference type="SMART" id="SM00849"/>
    </source>
</evidence>
<evidence type="ECO:0000313" key="8">
    <source>
        <dbReference type="EMBL" id="AKX58892.1"/>
    </source>
</evidence>
<evidence type="ECO:0000256" key="2">
    <source>
        <dbReference type="ARBA" id="ARBA00022475"/>
    </source>
</evidence>
<feature type="transmembrane region" description="Helical" evidence="6">
    <location>
        <begin position="25"/>
        <end position="55"/>
    </location>
</feature>
<dbReference type="PANTHER" id="PTHR30619:SF1">
    <property type="entry name" value="RECOMBINATION PROTEIN 2"/>
    <property type="match status" value="1"/>
</dbReference>
<dbReference type="RefSeq" id="WP_053099803.1">
    <property type="nucleotide sequence ID" value="NZ_CP012365.1"/>
</dbReference>
<proteinExistence type="predicted"/>
<evidence type="ECO:0000313" key="9">
    <source>
        <dbReference type="Proteomes" id="UP000063953"/>
    </source>
</evidence>
<evidence type="ECO:0000256" key="4">
    <source>
        <dbReference type="ARBA" id="ARBA00022989"/>
    </source>
</evidence>
<dbReference type="Pfam" id="PF00753">
    <property type="entry name" value="Lactamase_B"/>
    <property type="match status" value="1"/>
</dbReference>
<name>A0A0K1XCJ1_9GAMM</name>
<dbReference type="AlphaFoldDB" id="A0A0K1XCJ1"/>
<dbReference type="Proteomes" id="UP000063953">
    <property type="component" value="Chromosome"/>
</dbReference>
<feature type="domain" description="Metallo-beta-lactamase" evidence="7">
    <location>
        <begin position="514"/>
        <end position="692"/>
    </location>
</feature>
<feature type="transmembrane region" description="Helical" evidence="6">
    <location>
        <begin position="461"/>
        <end position="480"/>
    </location>
</feature>
<accession>A0A0K1XCJ1</accession>
<comment type="subcellular location">
    <subcellularLocation>
        <location evidence="1">Cell membrane</location>
        <topology evidence="1">Multi-pass membrane protein</topology>
    </subcellularLocation>
</comment>
<keyword evidence="2" id="KW-1003">Cell membrane</keyword>
<dbReference type="InterPro" id="IPR035681">
    <property type="entry name" value="ComA-like_MBL"/>
</dbReference>
<dbReference type="Pfam" id="PF03772">
    <property type="entry name" value="Competence"/>
    <property type="match status" value="1"/>
</dbReference>
<dbReference type="InterPro" id="IPR004797">
    <property type="entry name" value="Competence_ComEC/Rec2"/>
</dbReference>
<keyword evidence="5 6" id="KW-0472">Membrane</keyword>
<dbReference type="GO" id="GO:0005886">
    <property type="term" value="C:plasma membrane"/>
    <property type="evidence" value="ECO:0007669"/>
    <property type="project" value="UniProtKB-SubCell"/>
</dbReference>
<evidence type="ECO:0000256" key="5">
    <source>
        <dbReference type="ARBA" id="ARBA00023136"/>
    </source>
</evidence>
<dbReference type="NCBIfam" id="TIGR00360">
    <property type="entry name" value="ComEC_N-term"/>
    <property type="match status" value="1"/>
</dbReference>
<dbReference type="STRING" id="1697053.AKN87_04260"/>
<feature type="transmembrane region" description="Helical" evidence="6">
    <location>
        <begin position="366"/>
        <end position="383"/>
    </location>
</feature>
<dbReference type="CDD" id="cd07731">
    <property type="entry name" value="ComA-like_MBL-fold"/>
    <property type="match status" value="1"/>
</dbReference>
<dbReference type="Pfam" id="PF13567">
    <property type="entry name" value="DUF4131"/>
    <property type="match status" value="1"/>
</dbReference>
<dbReference type="PATRIC" id="fig|1698449.3.peg.458"/>
<feature type="transmembrane region" description="Helical" evidence="6">
    <location>
        <begin position="310"/>
        <end position="330"/>
    </location>
</feature>
<dbReference type="SMART" id="SM00849">
    <property type="entry name" value="Lactamase_B"/>
    <property type="match status" value="1"/>
</dbReference>
<dbReference type="NCBIfam" id="TIGR00361">
    <property type="entry name" value="ComEC_Rec2"/>
    <property type="match status" value="1"/>
</dbReference>
<evidence type="ECO:0000256" key="3">
    <source>
        <dbReference type="ARBA" id="ARBA00022692"/>
    </source>
</evidence>
<dbReference type="InterPro" id="IPR036866">
    <property type="entry name" value="RibonucZ/Hydroxyglut_hydro"/>
</dbReference>
<evidence type="ECO:0000256" key="6">
    <source>
        <dbReference type="SAM" id="Phobius"/>
    </source>
</evidence>
<dbReference type="PANTHER" id="PTHR30619">
    <property type="entry name" value="DNA INTERNALIZATION/COMPETENCE PROTEIN COMEC/REC2"/>
    <property type="match status" value="1"/>
</dbReference>